<dbReference type="PANTHER" id="PTHR11552:SF147">
    <property type="entry name" value="CHOLINE DEHYDROGENASE, MITOCHONDRIAL"/>
    <property type="match status" value="1"/>
</dbReference>
<sequence>MSEAQYDYIVIGAGSAGCAVAARLSEDGRFRVALIEAGPRDTSPWIHLPLGYGKTMWDERVNWKLYTQPDPNMNGRPIYWPRGKVLGGCSSINGLIAIRGQAQDYDEWTEYGGKQWSFREVLPWFRKSETFTDDVNPDYHGKSGPIRVDPIRRGHPLIDAFIASAGNLGIPRNSDFNGPDQQGAGYYHLTTRSGLRSSAAVGYLRPARGLANLTVVTDARVTRIRFAGRRAEGIDYRRDGKTLRMDARKGVILSAGAVHTPHLMMLSGLGPAAHLKEHGIDVLADMPGVGGNLQDHLQFRLIFRCNRPITTNDDLNSLPGKIKIGLQWLLSRSGPLAVGINQGALFTSVTPGSDRPDVQFHVATLSADMAGGKVHPFSGFTMSVCQLRPESRGQIRLASADPGDQPHIHPNYLSEENDRKAAVAAIRLARRIAATDPLKGLIEGEELPGPSAQSDEDILEFARGNGATIFHPTSTCRMGREDDPLAVVGPDLKVRGIGNLWIADCSVMPRIVSGNTNLPAIMIGERLPEFLKE</sequence>
<dbReference type="PIRSF" id="PIRSF000137">
    <property type="entry name" value="Alcohol_oxidase"/>
    <property type="match status" value="1"/>
</dbReference>
<dbReference type="EC" id="1.1.99.1" evidence="6"/>
<dbReference type="Pfam" id="PF00732">
    <property type="entry name" value="GMC_oxred_N"/>
    <property type="match status" value="1"/>
</dbReference>
<dbReference type="InterPro" id="IPR007867">
    <property type="entry name" value="GMC_OxRtase_C"/>
</dbReference>
<organism evidence="6 7">
    <name type="scientific">Aquamicrobium terrae</name>
    <dbReference type="NCBI Taxonomy" id="1324945"/>
    <lineage>
        <taxon>Bacteria</taxon>
        <taxon>Pseudomonadati</taxon>
        <taxon>Pseudomonadota</taxon>
        <taxon>Alphaproteobacteria</taxon>
        <taxon>Hyphomicrobiales</taxon>
        <taxon>Phyllobacteriaceae</taxon>
        <taxon>Aquamicrobium</taxon>
    </lineage>
</organism>
<evidence type="ECO:0000256" key="3">
    <source>
        <dbReference type="ARBA" id="ARBA00022630"/>
    </source>
</evidence>
<dbReference type="PROSITE" id="PS00624">
    <property type="entry name" value="GMC_OXRED_2"/>
    <property type="match status" value="1"/>
</dbReference>
<gene>
    <name evidence="6" type="ORF">ABID37_001944</name>
</gene>
<keyword evidence="6" id="KW-0560">Oxidoreductase</keyword>
<proteinExistence type="inferred from homology"/>
<dbReference type="Pfam" id="PF05199">
    <property type="entry name" value="GMC_oxred_C"/>
    <property type="match status" value="1"/>
</dbReference>
<dbReference type="SUPFAM" id="SSF54373">
    <property type="entry name" value="FAD-linked reductases, C-terminal domain"/>
    <property type="match status" value="1"/>
</dbReference>
<comment type="similarity">
    <text evidence="2">Belongs to the GMC oxidoreductase family.</text>
</comment>
<protein>
    <submittedName>
        <fullName evidence="6">Choline dehydrogenase</fullName>
        <ecNumber evidence="6">1.1.99.1</ecNumber>
    </submittedName>
</protein>
<evidence type="ECO:0000313" key="6">
    <source>
        <dbReference type="EMBL" id="MET3791736.1"/>
    </source>
</evidence>
<keyword evidence="3" id="KW-0285">Flavoprotein</keyword>
<dbReference type="Proteomes" id="UP001549076">
    <property type="component" value="Unassembled WGS sequence"/>
</dbReference>
<dbReference type="Gene3D" id="3.50.50.60">
    <property type="entry name" value="FAD/NAD(P)-binding domain"/>
    <property type="match status" value="1"/>
</dbReference>
<keyword evidence="7" id="KW-1185">Reference proteome</keyword>
<dbReference type="RefSeq" id="WP_354194064.1">
    <property type="nucleotide sequence ID" value="NZ_JBEPML010000005.1"/>
</dbReference>
<dbReference type="GO" id="GO:0008812">
    <property type="term" value="F:choline dehydrogenase activity"/>
    <property type="evidence" value="ECO:0007669"/>
    <property type="project" value="UniProtKB-EC"/>
</dbReference>
<dbReference type="InterPro" id="IPR000172">
    <property type="entry name" value="GMC_OxRdtase_N"/>
</dbReference>
<comment type="cofactor">
    <cofactor evidence="1">
        <name>FAD</name>
        <dbReference type="ChEBI" id="CHEBI:57692"/>
    </cofactor>
</comment>
<accession>A0ABV2MY85</accession>
<evidence type="ECO:0000256" key="2">
    <source>
        <dbReference type="ARBA" id="ARBA00010790"/>
    </source>
</evidence>
<evidence type="ECO:0000256" key="4">
    <source>
        <dbReference type="ARBA" id="ARBA00022827"/>
    </source>
</evidence>
<evidence type="ECO:0000256" key="1">
    <source>
        <dbReference type="ARBA" id="ARBA00001974"/>
    </source>
</evidence>
<name>A0ABV2MY85_9HYPH</name>
<dbReference type="Gene3D" id="3.30.410.40">
    <property type="match status" value="1"/>
</dbReference>
<dbReference type="InterPro" id="IPR012132">
    <property type="entry name" value="GMC_OxRdtase"/>
</dbReference>
<comment type="caution">
    <text evidence="6">The sequence shown here is derived from an EMBL/GenBank/DDBJ whole genome shotgun (WGS) entry which is preliminary data.</text>
</comment>
<dbReference type="PANTHER" id="PTHR11552">
    <property type="entry name" value="GLUCOSE-METHANOL-CHOLINE GMC OXIDOREDUCTASE"/>
    <property type="match status" value="1"/>
</dbReference>
<dbReference type="SUPFAM" id="SSF51905">
    <property type="entry name" value="FAD/NAD(P)-binding domain"/>
    <property type="match status" value="1"/>
</dbReference>
<dbReference type="InterPro" id="IPR036188">
    <property type="entry name" value="FAD/NAD-bd_sf"/>
</dbReference>
<evidence type="ECO:0000259" key="5">
    <source>
        <dbReference type="PROSITE" id="PS00624"/>
    </source>
</evidence>
<reference evidence="6 7" key="1">
    <citation type="submission" date="2024-06" db="EMBL/GenBank/DDBJ databases">
        <title>Genomic Encyclopedia of Type Strains, Phase IV (KMG-IV): sequencing the most valuable type-strain genomes for metagenomic binning, comparative biology and taxonomic classification.</title>
        <authorList>
            <person name="Goeker M."/>
        </authorList>
    </citation>
    <scope>NUCLEOTIDE SEQUENCE [LARGE SCALE GENOMIC DNA]</scope>
    <source>
        <strain evidence="6 7">DSM 27865</strain>
    </source>
</reference>
<keyword evidence="4" id="KW-0274">FAD</keyword>
<dbReference type="EMBL" id="JBEPML010000005">
    <property type="protein sequence ID" value="MET3791736.1"/>
    <property type="molecule type" value="Genomic_DNA"/>
</dbReference>
<feature type="domain" description="Glucose-methanol-choline oxidoreductase N-terminal" evidence="5">
    <location>
        <begin position="256"/>
        <end position="270"/>
    </location>
</feature>
<evidence type="ECO:0000313" key="7">
    <source>
        <dbReference type="Proteomes" id="UP001549076"/>
    </source>
</evidence>